<dbReference type="PROSITE" id="PS51782">
    <property type="entry name" value="LYSM"/>
    <property type="match status" value="1"/>
</dbReference>
<dbReference type="Proteomes" id="UP000319103">
    <property type="component" value="Unassembled WGS sequence"/>
</dbReference>
<sequence>MVFTGPGRHRRPTQTERAVAAATVAGAGLALPLLAATGAHAAPASTWDAVAQCETGSTWTMDTGNGYYGGLHLTQRQWDHYGGDEYGAEPSHATRQQQIEVAEALFEDRGPGTWGQCAVTAGLTAPGNSQGGPGTPSTPGAPATPPVSAPNAPSAAPSTPATPGTPTSPGTPSLPGAPGLPGASAAPPAWTNPAAPASPATPAPAAPGNAAPSAPATPSTPATAGAPTATTAPSTPAQAGTPAPAAPSTAAAPTGPSAAVPAPAAPAAPPQQTGTPQPAPPGTQAPGTPTTALPTTGGYTVQPGDCLSEIAYTHHLDGWQQFYQHNADVVGADPNLILPGQHLQFP</sequence>
<feature type="region of interest" description="Disordered" evidence="3">
    <location>
        <begin position="116"/>
        <end position="300"/>
    </location>
</feature>
<dbReference type="Pfam" id="PF01476">
    <property type="entry name" value="LysM"/>
    <property type="match status" value="1"/>
</dbReference>
<dbReference type="PANTHER" id="PTHR34700:SF4">
    <property type="entry name" value="PHAGE-LIKE ELEMENT PBSX PROTEIN XKDP"/>
    <property type="match status" value="1"/>
</dbReference>
<evidence type="ECO:0000256" key="3">
    <source>
        <dbReference type="SAM" id="MobiDB-lite"/>
    </source>
</evidence>
<keyword evidence="7" id="KW-1185">Reference proteome</keyword>
<gene>
    <name evidence="6" type="ORF">E6W39_04705</name>
</gene>
<dbReference type="GO" id="GO:0016787">
    <property type="term" value="F:hydrolase activity"/>
    <property type="evidence" value="ECO:0007669"/>
    <property type="project" value="UniProtKB-KW"/>
</dbReference>
<name>A0A540VY42_9ACTN</name>
<dbReference type="InterPro" id="IPR010618">
    <property type="entry name" value="RPF"/>
</dbReference>
<dbReference type="OrthoDB" id="1404170at2"/>
<evidence type="ECO:0000256" key="2">
    <source>
        <dbReference type="ARBA" id="ARBA00022801"/>
    </source>
</evidence>
<dbReference type="EMBL" id="VIGB01000003">
    <property type="protein sequence ID" value="TQF01676.1"/>
    <property type="molecule type" value="Genomic_DNA"/>
</dbReference>
<dbReference type="Gene3D" id="3.10.350.10">
    <property type="entry name" value="LysM domain"/>
    <property type="match status" value="1"/>
</dbReference>
<dbReference type="InterPro" id="IPR036779">
    <property type="entry name" value="LysM_dom_sf"/>
</dbReference>
<evidence type="ECO:0000259" key="5">
    <source>
        <dbReference type="PROSITE" id="PS51782"/>
    </source>
</evidence>
<dbReference type="AlphaFoldDB" id="A0A540VY42"/>
<dbReference type="InterPro" id="IPR018392">
    <property type="entry name" value="LysM"/>
</dbReference>
<feature type="compositionally biased region" description="Low complexity" evidence="3">
    <location>
        <begin position="206"/>
        <end position="262"/>
    </location>
</feature>
<dbReference type="SUPFAM" id="SSF53955">
    <property type="entry name" value="Lysozyme-like"/>
    <property type="match status" value="1"/>
</dbReference>
<comment type="caution">
    <text evidence="6">The sequence shown here is derived from an EMBL/GenBank/DDBJ whole genome shotgun (WGS) entry which is preliminary data.</text>
</comment>
<evidence type="ECO:0000256" key="4">
    <source>
        <dbReference type="SAM" id="SignalP"/>
    </source>
</evidence>
<dbReference type="RefSeq" id="WP_141632405.1">
    <property type="nucleotide sequence ID" value="NZ_VIGB01000003.1"/>
</dbReference>
<accession>A0A540VY42</accession>
<protein>
    <recommendedName>
        <fullName evidence="5">LysM domain-containing protein</fullName>
    </recommendedName>
</protein>
<dbReference type="InterPro" id="IPR052196">
    <property type="entry name" value="Bact_Kbp"/>
</dbReference>
<dbReference type="Gene3D" id="1.10.530.10">
    <property type="match status" value="1"/>
</dbReference>
<dbReference type="CDD" id="cd00118">
    <property type="entry name" value="LysM"/>
    <property type="match status" value="1"/>
</dbReference>
<proteinExistence type="inferred from homology"/>
<feature type="domain" description="LysM" evidence="5">
    <location>
        <begin position="297"/>
        <end position="345"/>
    </location>
</feature>
<dbReference type="InterPro" id="IPR023346">
    <property type="entry name" value="Lysozyme-like_dom_sf"/>
</dbReference>
<evidence type="ECO:0000256" key="1">
    <source>
        <dbReference type="ARBA" id="ARBA00010830"/>
    </source>
</evidence>
<feature type="signal peptide" evidence="4">
    <location>
        <begin position="1"/>
        <end position="41"/>
    </location>
</feature>
<comment type="similarity">
    <text evidence="1">Belongs to the transglycosylase family. Rpf subfamily.</text>
</comment>
<evidence type="ECO:0000313" key="6">
    <source>
        <dbReference type="EMBL" id="TQF01676.1"/>
    </source>
</evidence>
<feature type="compositionally biased region" description="Low complexity" evidence="3">
    <location>
        <begin position="284"/>
        <end position="298"/>
    </location>
</feature>
<keyword evidence="4" id="KW-0732">Signal</keyword>
<organism evidence="6 7">
    <name type="scientific">Kitasatospora acidiphila</name>
    <dbReference type="NCBI Taxonomy" id="2567942"/>
    <lineage>
        <taxon>Bacteria</taxon>
        <taxon>Bacillati</taxon>
        <taxon>Actinomycetota</taxon>
        <taxon>Actinomycetes</taxon>
        <taxon>Kitasatosporales</taxon>
        <taxon>Streptomycetaceae</taxon>
        <taxon>Kitasatospora</taxon>
    </lineage>
</organism>
<keyword evidence="2" id="KW-0378">Hydrolase</keyword>
<evidence type="ECO:0000313" key="7">
    <source>
        <dbReference type="Proteomes" id="UP000319103"/>
    </source>
</evidence>
<reference evidence="6 7" key="1">
    <citation type="submission" date="2019-06" db="EMBL/GenBank/DDBJ databases">
        <title>Description of Kitasatospora acidophila sp. nov. isolated from pine grove soil, and reclassification of Streptomyces novaecaesareae to Kitasatospora novaeceasareae comb. nov.</title>
        <authorList>
            <person name="Kim M.J."/>
        </authorList>
    </citation>
    <scope>NUCLEOTIDE SEQUENCE [LARGE SCALE GENOMIC DNA]</scope>
    <source>
        <strain evidence="6 7">MMS16-CNU292</strain>
    </source>
</reference>
<dbReference type="Pfam" id="PF06737">
    <property type="entry name" value="Transglycosylas"/>
    <property type="match status" value="1"/>
</dbReference>
<dbReference type="PANTHER" id="PTHR34700">
    <property type="entry name" value="POTASSIUM BINDING PROTEIN KBP"/>
    <property type="match status" value="1"/>
</dbReference>
<feature type="chain" id="PRO_5022001961" description="LysM domain-containing protein" evidence="4">
    <location>
        <begin position="42"/>
        <end position="346"/>
    </location>
</feature>
<feature type="compositionally biased region" description="Low complexity" evidence="3">
    <location>
        <begin position="149"/>
        <end position="198"/>
    </location>
</feature>
<dbReference type="CDD" id="cd13925">
    <property type="entry name" value="RPF"/>
    <property type="match status" value="1"/>
</dbReference>